<protein>
    <recommendedName>
        <fullName evidence="4">YD repeat-containing protein</fullName>
    </recommendedName>
</protein>
<dbReference type="InterPro" id="IPR006530">
    <property type="entry name" value="YD"/>
</dbReference>
<sequence length="147" mass="15550">MAPQGFDEKTRYDERGLRTTTTDQRGKVTRYEHISPGQTNSGLLAAVVSPEGRRIEARYDARPAAAPATLPQGAGLIAEAVFRTGKAAAEKAAEVKASGSNKSRPVTPCKPPTRPPARPGGIPMWLSSRSRGGSFLGMPVVGLVSEH</sequence>
<dbReference type="EMBL" id="JBHSQO010000046">
    <property type="protein sequence ID" value="MFC6093568.1"/>
    <property type="molecule type" value="Genomic_DNA"/>
</dbReference>
<feature type="non-terminal residue" evidence="2">
    <location>
        <position position="147"/>
    </location>
</feature>
<evidence type="ECO:0000256" key="1">
    <source>
        <dbReference type="SAM" id="MobiDB-lite"/>
    </source>
</evidence>
<feature type="compositionally biased region" description="Pro residues" evidence="1">
    <location>
        <begin position="108"/>
        <end position="118"/>
    </location>
</feature>
<organism evidence="2 3">
    <name type="scientific">Saccharothrix lopnurensis</name>
    <dbReference type="NCBI Taxonomy" id="1670621"/>
    <lineage>
        <taxon>Bacteria</taxon>
        <taxon>Bacillati</taxon>
        <taxon>Actinomycetota</taxon>
        <taxon>Actinomycetes</taxon>
        <taxon>Pseudonocardiales</taxon>
        <taxon>Pseudonocardiaceae</taxon>
        <taxon>Saccharothrix</taxon>
    </lineage>
</organism>
<evidence type="ECO:0008006" key="4">
    <source>
        <dbReference type="Google" id="ProtNLM"/>
    </source>
</evidence>
<dbReference type="RefSeq" id="WP_380640902.1">
    <property type="nucleotide sequence ID" value="NZ_JBHSQO010000046.1"/>
</dbReference>
<feature type="compositionally biased region" description="Low complexity" evidence="1">
    <location>
        <begin position="119"/>
        <end position="128"/>
    </location>
</feature>
<feature type="region of interest" description="Disordered" evidence="1">
    <location>
        <begin position="93"/>
        <end position="128"/>
    </location>
</feature>
<evidence type="ECO:0000313" key="3">
    <source>
        <dbReference type="Proteomes" id="UP001596220"/>
    </source>
</evidence>
<feature type="compositionally biased region" description="Basic and acidic residues" evidence="1">
    <location>
        <begin position="1"/>
        <end position="17"/>
    </location>
</feature>
<reference evidence="3" key="1">
    <citation type="journal article" date="2019" name="Int. J. Syst. Evol. Microbiol.">
        <title>The Global Catalogue of Microorganisms (GCM) 10K type strain sequencing project: providing services to taxonomists for standard genome sequencing and annotation.</title>
        <authorList>
            <consortium name="The Broad Institute Genomics Platform"/>
            <consortium name="The Broad Institute Genome Sequencing Center for Infectious Disease"/>
            <person name="Wu L."/>
            <person name="Ma J."/>
        </authorList>
    </citation>
    <scope>NUCLEOTIDE SEQUENCE [LARGE SCALE GENOMIC DNA]</scope>
    <source>
        <strain evidence="3">CGMCC 4.7246</strain>
    </source>
</reference>
<gene>
    <name evidence="2" type="ORF">ACFP3R_30220</name>
</gene>
<keyword evidence="3" id="KW-1185">Reference proteome</keyword>
<name>A0ABW1PD80_9PSEU</name>
<accession>A0ABW1PD80</accession>
<dbReference type="Proteomes" id="UP001596220">
    <property type="component" value="Unassembled WGS sequence"/>
</dbReference>
<comment type="caution">
    <text evidence="2">The sequence shown here is derived from an EMBL/GenBank/DDBJ whole genome shotgun (WGS) entry which is preliminary data.</text>
</comment>
<proteinExistence type="predicted"/>
<dbReference type="NCBIfam" id="TIGR01643">
    <property type="entry name" value="YD_repeat_2x"/>
    <property type="match status" value="1"/>
</dbReference>
<feature type="region of interest" description="Disordered" evidence="1">
    <location>
        <begin position="1"/>
        <end position="28"/>
    </location>
</feature>
<evidence type="ECO:0000313" key="2">
    <source>
        <dbReference type="EMBL" id="MFC6093568.1"/>
    </source>
</evidence>